<dbReference type="AlphaFoldDB" id="A0A6G1QVV7"/>
<proteinExistence type="predicted"/>
<name>A0A6G1QVV7_CHAAH</name>
<protein>
    <submittedName>
        <fullName evidence="1">Uncharacterized protein</fullName>
    </submittedName>
</protein>
<evidence type="ECO:0000313" key="1">
    <source>
        <dbReference type="EMBL" id="KAF3706831.1"/>
    </source>
</evidence>
<sequence>MWMVPRITYWRPLQHRDPEFEWTTLLSENPQGKVKNLIQPNGQNELCCSYFY</sequence>
<organism evidence="1 2">
    <name type="scientific">Channa argus</name>
    <name type="common">Northern snakehead</name>
    <name type="synonym">Ophicephalus argus</name>
    <dbReference type="NCBI Taxonomy" id="215402"/>
    <lineage>
        <taxon>Eukaryota</taxon>
        <taxon>Metazoa</taxon>
        <taxon>Chordata</taxon>
        <taxon>Craniata</taxon>
        <taxon>Vertebrata</taxon>
        <taxon>Euteleostomi</taxon>
        <taxon>Actinopterygii</taxon>
        <taxon>Neopterygii</taxon>
        <taxon>Teleostei</taxon>
        <taxon>Neoteleostei</taxon>
        <taxon>Acanthomorphata</taxon>
        <taxon>Anabantaria</taxon>
        <taxon>Anabantiformes</taxon>
        <taxon>Channoidei</taxon>
        <taxon>Channidae</taxon>
        <taxon>Channa</taxon>
    </lineage>
</organism>
<dbReference type="Proteomes" id="UP000503349">
    <property type="component" value="Chromosome 1"/>
</dbReference>
<dbReference type="EMBL" id="CM015712">
    <property type="protein sequence ID" value="KAF3706831.1"/>
    <property type="molecule type" value="Genomic_DNA"/>
</dbReference>
<reference evidence="1 2" key="1">
    <citation type="submission" date="2019-02" db="EMBL/GenBank/DDBJ databases">
        <title>Opniocepnalus argus genome.</title>
        <authorList>
            <person name="Zhou C."/>
            <person name="Xiao S."/>
        </authorList>
    </citation>
    <scope>NUCLEOTIDE SEQUENCE [LARGE SCALE GENOMIC DNA]</scope>
    <source>
        <strain evidence="1">OARG1902GOOAL</strain>
        <tissue evidence="1">Muscle</tissue>
    </source>
</reference>
<gene>
    <name evidence="1" type="ORF">EXN66_Car000001</name>
</gene>
<keyword evidence="2" id="KW-1185">Reference proteome</keyword>
<evidence type="ECO:0000313" key="2">
    <source>
        <dbReference type="Proteomes" id="UP000503349"/>
    </source>
</evidence>
<accession>A0A6G1QVV7</accession>
<reference evidence="2" key="2">
    <citation type="submission" date="2019-02" db="EMBL/GenBank/DDBJ databases">
        <title>Opniocepnalus argus Var Kimnra genome.</title>
        <authorList>
            <person name="Zhou C."/>
            <person name="Xiao S."/>
        </authorList>
    </citation>
    <scope>NUCLEOTIDE SEQUENCE [LARGE SCALE GENOMIC DNA]</scope>
</reference>